<feature type="coiled-coil region" evidence="1">
    <location>
        <begin position="514"/>
        <end position="541"/>
    </location>
</feature>
<feature type="compositionally biased region" description="Polar residues" evidence="2">
    <location>
        <begin position="374"/>
        <end position="383"/>
    </location>
</feature>
<evidence type="ECO:0000313" key="6">
    <source>
        <dbReference type="Proteomes" id="UP000322873"/>
    </source>
</evidence>
<feature type="chain" id="PRO_5024465895" description="BHLH domain-containing protein" evidence="3">
    <location>
        <begin position="21"/>
        <end position="572"/>
    </location>
</feature>
<feature type="region of interest" description="Disordered" evidence="2">
    <location>
        <begin position="478"/>
        <end position="504"/>
    </location>
</feature>
<dbReference type="SMART" id="SM00353">
    <property type="entry name" value="HLH"/>
    <property type="match status" value="1"/>
</dbReference>
<dbReference type="VEuPathDB" id="FungiDB:MFRU_010g00040"/>
<organism evidence="5 6">
    <name type="scientific">Monilinia fructicola</name>
    <name type="common">Brown rot fungus</name>
    <name type="synonym">Ciboria fructicola</name>
    <dbReference type="NCBI Taxonomy" id="38448"/>
    <lineage>
        <taxon>Eukaryota</taxon>
        <taxon>Fungi</taxon>
        <taxon>Dikarya</taxon>
        <taxon>Ascomycota</taxon>
        <taxon>Pezizomycotina</taxon>
        <taxon>Leotiomycetes</taxon>
        <taxon>Helotiales</taxon>
        <taxon>Sclerotiniaceae</taxon>
        <taxon>Monilinia</taxon>
    </lineage>
</organism>
<feature type="compositionally biased region" description="Basic and acidic residues" evidence="2">
    <location>
        <begin position="481"/>
        <end position="492"/>
    </location>
</feature>
<dbReference type="InterPro" id="IPR052099">
    <property type="entry name" value="Regulatory_TF_Diverse"/>
</dbReference>
<evidence type="ECO:0000256" key="1">
    <source>
        <dbReference type="SAM" id="Coils"/>
    </source>
</evidence>
<dbReference type="EMBL" id="VICG01000010">
    <property type="protein sequence ID" value="KAA8567963.1"/>
    <property type="molecule type" value="Genomic_DNA"/>
</dbReference>
<dbReference type="GO" id="GO:0046983">
    <property type="term" value="F:protein dimerization activity"/>
    <property type="evidence" value="ECO:0007669"/>
    <property type="project" value="InterPro"/>
</dbReference>
<evidence type="ECO:0000256" key="2">
    <source>
        <dbReference type="SAM" id="MobiDB-lite"/>
    </source>
</evidence>
<dbReference type="AlphaFoldDB" id="A0A5M9JHZ0"/>
<keyword evidence="6" id="KW-1185">Reference proteome</keyword>
<dbReference type="InterPro" id="IPR036638">
    <property type="entry name" value="HLH_DNA-bd_sf"/>
</dbReference>
<protein>
    <recommendedName>
        <fullName evidence="4">BHLH domain-containing protein</fullName>
    </recommendedName>
</protein>
<evidence type="ECO:0000313" key="5">
    <source>
        <dbReference type="EMBL" id="KAA8567963.1"/>
    </source>
</evidence>
<dbReference type="PANTHER" id="PTHR47336:SF2">
    <property type="entry name" value="TRANSCRIPTION FACTOR HMS1-RELATED"/>
    <property type="match status" value="1"/>
</dbReference>
<comment type="caution">
    <text evidence="5">The sequence shown here is derived from an EMBL/GenBank/DDBJ whole genome shotgun (WGS) entry which is preliminary data.</text>
</comment>
<gene>
    <name evidence="5" type="ORF">EYC84_008394</name>
</gene>
<dbReference type="CDD" id="cd11399">
    <property type="entry name" value="bHLHzip_scHMS1_like"/>
    <property type="match status" value="1"/>
</dbReference>
<keyword evidence="3" id="KW-0732">Signal</keyword>
<feature type="signal peptide" evidence="3">
    <location>
        <begin position="1"/>
        <end position="20"/>
    </location>
</feature>
<feature type="region of interest" description="Disordered" evidence="2">
    <location>
        <begin position="373"/>
        <end position="448"/>
    </location>
</feature>
<dbReference type="SUPFAM" id="SSF47459">
    <property type="entry name" value="HLH, helix-loop-helix DNA-binding domain"/>
    <property type="match status" value="1"/>
</dbReference>
<evidence type="ECO:0000259" key="4">
    <source>
        <dbReference type="PROSITE" id="PS50888"/>
    </source>
</evidence>
<dbReference type="Pfam" id="PF00010">
    <property type="entry name" value="HLH"/>
    <property type="match status" value="1"/>
</dbReference>
<feature type="region of interest" description="Disordered" evidence="2">
    <location>
        <begin position="552"/>
        <end position="572"/>
    </location>
</feature>
<feature type="compositionally biased region" description="Low complexity" evidence="2">
    <location>
        <begin position="384"/>
        <end position="402"/>
    </location>
</feature>
<accession>A0A5M9JHZ0</accession>
<dbReference type="Gene3D" id="4.10.280.10">
    <property type="entry name" value="Helix-loop-helix DNA-binding domain"/>
    <property type="match status" value="1"/>
</dbReference>
<feature type="compositionally biased region" description="Polar residues" evidence="2">
    <location>
        <begin position="403"/>
        <end position="414"/>
    </location>
</feature>
<proteinExistence type="predicted"/>
<feature type="compositionally biased region" description="Polar residues" evidence="2">
    <location>
        <begin position="552"/>
        <end position="565"/>
    </location>
</feature>
<dbReference type="PROSITE" id="PS50888">
    <property type="entry name" value="BHLH"/>
    <property type="match status" value="1"/>
</dbReference>
<dbReference type="InterPro" id="IPR011598">
    <property type="entry name" value="bHLH_dom"/>
</dbReference>
<evidence type="ECO:0000256" key="3">
    <source>
        <dbReference type="SAM" id="SignalP"/>
    </source>
</evidence>
<dbReference type="PANTHER" id="PTHR47336">
    <property type="entry name" value="TRANSCRIPTION FACTOR HMS1-RELATED"/>
    <property type="match status" value="1"/>
</dbReference>
<reference evidence="5 6" key="1">
    <citation type="submission" date="2019-06" db="EMBL/GenBank/DDBJ databases">
        <title>Genome Sequence of the Brown Rot Fungal Pathogen Monilinia fructicola.</title>
        <authorList>
            <person name="De Miccolis Angelini R.M."/>
            <person name="Landi L."/>
            <person name="Abate D."/>
            <person name="Pollastro S."/>
            <person name="Romanazzi G."/>
            <person name="Faretra F."/>
        </authorList>
    </citation>
    <scope>NUCLEOTIDE SEQUENCE [LARGE SCALE GENOMIC DNA]</scope>
    <source>
        <strain evidence="5 6">Mfrc123</strain>
    </source>
</reference>
<feature type="domain" description="BHLH" evidence="4">
    <location>
        <begin position="442"/>
        <end position="524"/>
    </location>
</feature>
<sequence>MYCTVLLWLIDRSFLCLLRGLEELTQHSTDAFHSTIVLLASEDDFYSYILNLDGVPRFDKRLLTIWSFRGIISVRIFILKLGDFKDIKSSHKSKHRNIQFAFKVYPLHHSYFQTPYSQSLPLSGFVTSSTSAFPNKHRLRYILSEPQFHFNILRGPAVDYFTLSRQQTEQSPSPFNWDSEPALVNNSDSCDSILPSPTSSNTIFSKPSYILPKEESFQNTNRKSSTGQAFDFGTFEDWMRWDDPSDTALSPTSDLFPELKIEPLSPNMSGLELSRNLSSIDEAAVFGDDNLVETGEQLFQPTPSNLMSSPIIDIPSREGLYSTPLSWARPQINSNINSNIRRSQNIPQPQQQPMLYNRTLTPQEEIQLRAIAMPQQTQNTSTYPTSPISSRGSPSHSPISRPTRQSNSNSNHPNNLKRKSSACSSDSNSDGEDEMPVRHPPIKKTAHNMIEKRYRTNLNDKIALLRDSVPSLRVMTRKCSRGQEDGDEHLNGDDEEEDLQGLTPAHKLNKATVLSKATEYINHLEKRNKYLQKENASLKSRIEAFEMLVMSSQTQNGAPQQTNGMQRGRYGS</sequence>
<dbReference type="Proteomes" id="UP000322873">
    <property type="component" value="Unassembled WGS sequence"/>
</dbReference>
<name>A0A5M9JHZ0_MONFR</name>
<keyword evidence="1" id="KW-0175">Coiled coil</keyword>